<keyword evidence="2" id="KW-0560">Oxidoreductase</keyword>
<accession>A0ABZ3FWU6</accession>
<dbReference type="PRINTS" id="PR00081">
    <property type="entry name" value="GDHRDH"/>
</dbReference>
<dbReference type="Gene3D" id="3.40.50.720">
    <property type="entry name" value="NAD(P)-binding Rossmann-like Domain"/>
    <property type="match status" value="1"/>
</dbReference>
<keyword evidence="4" id="KW-1185">Reference proteome</keyword>
<evidence type="ECO:0000256" key="1">
    <source>
        <dbReference type="ARBA" id="ARBA00006484"/>
    </source>
</evidence>
<gene>
    <name evidence="3" type="ORF">AADG42_17525</name>
</gene>
<comment type="similarity">
    <text evidence="1">Belongs to the short-chain dehydrogenases/reductases (SDR) family.</text>
</comment>
<dbReference type="Pfam" id="PF00106">
    <property type="entry name" value="adh_short"/>
    <property type="match status" value="1"/>
</dbReference>
<dbReference type="RefSeq" id="WP_425310471.1">
    <property type="nucleotide sequence ID" value="NZ_CP154795.1"/>
</dbReference>
<sequence>MSNRARWTAADLPDQTGRRWLITGATHGLGLATARLAAAAGATLVLPARNRARAESVNSELGRRHEVVDLDLADLGKVRTAAAAIIGGIDVLVNNAGSITASRRETADGFEWMLGVNFLGPFAFTNLLAPQVRDRVVIVGSNAHTAARMNLDDPHFRRRRWRVADAYGASKLADLLWGLALERRLRGRGVGVQLTHPGWVMSNMQNTTGHPRLGRAITVATTPVAQSAEKSALTTLFAATMDLPPASYVGPDGRMHLHGWPSLIGRSAEASDPRLAERVWQFAVAETGVDLSA</sequence>
<dbReference type="SUPFAM" id="SSF51735">
    <property type="entry name" value="NAD(P)-binding Rossmann-fold domains"/>
    <property type="match status" value="1"/>
</dbReference>
<dbReference type="InterPro" id="IPR002347">
    <property type="entry name" value="SDR_fam"/>
</dbReference>
<proteinExistence type="inferred from homology"/>
<dbReference type="InterPro" id="IPR036291">
    <property type="entry name" value="NAD(P)-bd_dom_sf"/>
</dbReference>
<dbReference type="EMBL" id="CP154795">
    <property type="protein sequence ID" value="XAN09036.1"/>
    <property type="molecule type" value="Genomic_DNA"/>
</dbReference>
<name>A0ABZ3FWU6_9ACTN</name>
<evidence type="ECO:0000313" key="3">
    <source>
        <dbReference type="EMBL" id="XAN09036.1"/>
    </source>
</evidence>
<protein>
    <submittedName>
        <fullName evidence="3">SDR family NAD(P)-dependent oxidoreductase</fullName>
    </submittedName>
</protein>
<reference evidence="3 4" key="1">
    <citation type="submission" date="2024-04" db="EMBL/GenBank/DDBJ databases">
        <title>Isolation of an actinomycete strain from pig manure.</title>
        <authorList>
            <person name="Gong T."/>
            <person name="Yu Z."/>
            <person name="An M."/>
            <person name="Wei C."/>
            <person name="Yang W."/>
            <person name="Liu L."/>
        </authorList>
    </citation>
    <scope>NUCLEOTIDE SEQUENCE [LARGE SCALE GENOMIC DNA]</scope>
    <source>
        <strain evidence="3 4">ZF39</strain>
    </source>
</reference>
<dbReference type="PANTHER" id="PTHR24320">
    <property type="entry name" value="RETINOL DEHYDROGENASE"/>
    <property type="match status" value="1"/>
</dbReference>
<dbReference type="Proteomes" id="UP001442841">
    <property type="component" value="Chromosome"/>
</dbReference>
<evidence type="ECO:0000313" key="4">
    <source>
        <dbReference type="Proteomes" id="UP001442841"/>
    </source>
</evidence>
<organism evidence="3 4">
    <name type="scientific">Ammonicoccus fulvus</name>
    <dbReference type="NCBI Taxonomy" id="3138240"/>
    <lineage>
        <taxon>Bacteria</taxon>
        <taxon>Bacillati</taxon>
        <taxon>Actinomycetota</taxon>
        <taxon>Actinomycetes</taxon>
        <taxon>Propionibacteriales</taxon>
        <taxon>Propionibacteriaceae</taxon>
        <taxon>Ammonicoccus</taxon>
    </lineage>
</organism>
<evidence type="ECO:0000256" key="2">
    <source>
        <dbReference type="ARBA" id="ARBA00023002"/>
    </source>
</evidence>
<dbReference type="PANTHER" id="PTHR24320:SF148">
    <property type="entry name" value="NAD(P)-BINDING ROSSMANN-FOLD SUPERFAMILY PROTEIN"/>
    <property type="match status" value="1"/>
</dbReference>